<feature type="domain" description="YbaK/aminoacyl-tRNA synthetase-associated" evidence="3">
    <location>
        <begin position="21"/>
        <end position="145"/>
    </location>
</feature>
<accession>C8P6K1</accession>
<protein>
    <submittedName>
        <fullName evidence="5">YbaK prolyl-tRNA synthetase domain protein</fullName>
    </submittedName>
    <submittedName>
        <fullName evidence="4">YbaK/proline--tRNA ligase associated domain protein</fullName>
    </submittedName>
</protein>
<sequence length="159" mass="18181">MDNPVIDELQRAGVSYQLINHPPVYTAQEADQYVKGYQFARTKNLFLRAGQAFYLVVIDEQKRLDLRALRKQLHSSRLQFARADQLQEQLGIAAGAVSPLNLVNNSKHDVRVVMDRTIIEQEHRIGCHPNTNRQTVMLAIPDLLALIKRWGNELIVLDL</sequence>
<organism evidence="4 6">
    <name type="scientific">Limosilactobacillus antri DSM 16041</name>
    <dbReference type="NCBI Taxonomy" id="525309"/>
    <lineage>
        <taxon>Bacteria</taxon>
        <taxon>Bacillati</taxon>
        <taxon>Bacillota</taxon>
        <taxon>Bacilli</taxon>
        <taxon>Lactobacillales</taxon>
        <taxon>Lactobacillaceae</taxon>
        <taxon>Limosilactobacillus</taxon>
    </lineage>
</organism>
<dbReference type="SUPFAM" id="SSF55826">
    <property type="entry name" value="YbaK/ProRS associated domain"/>
    <property type="match status" value="1"/>
</dbReference>
<dbReference type="InterPro" id="IPR007214">
    <property type="entry name" value="YbaK/aa-tRNA-synth-assoc-dom"/>
</dbReference>
<evidence type="ECO:0000256" key="1">
    <source>
        <dbReference type="ARBA" id="ARBA00010201"/>
    </source>
</evidence>
<dbReference type="eggNOG" id="COG3760">
    <property type="taxonomic scope" value="Bacteria"/>
</dbReference>
<dbReference type="EMBL" id="ACLL01000023">
    <property type="protein sequence ID" value="EEW53789.1"/>
    <property type="molecule type" value="Genomic_DNA"/>
</dbReference>
<evidence type="ECO:0000313" key="6">
    <source>
        <dbReference type="Proteomes" id="UP000003675"/>
    </source>
</evidence>
<dbReference type="PANTHER" id="PTHR31423:SF3">
    <property type="entry name" value="PROLYL-TRNA SYNTHETASE ASSOCIATED DOMAIN-CONTAINING PROTEIN 1-RELATED"/>
    <property type="match status" value="1"/>
</dbReference>
<keyword evidence="4" id="KW-0436">Ligase</keyword>
<dbReference type="Proteomes" id="UP000003675">
    <property type="component" value="Unassembled WGS sequence"/>
</dbReference>
<dbReference type="EMBL" id="AZDK01000001">
    <property type="protein sequence ID" value="KRK60885.1"/>
    <property type="molecule type" value="Genomic_DNA"/>
</dbReference>
<dbReference type="PATRIC" id="fig|525309.8.peg.82"/>
<evidence type="ECO:0000259" key="3">
    <source>
        <dbReference type="Pfam" id="PF04073"/>
    </source>
</evidence>
<comment type="caution">
    <text evidence="4">The sequence shown here is derived from an EMBL/GenBank/DDBJ whole genome shotgun (WGS) entry which is preliminary data.</text>
</comment>
<evidence type="ECO:0000313" key="5">
    <source>
        <dbReference type="EMBL" id="KRK60885.1"/>
    </source>
</evidence>
<dbReference type="InterPro" id="IPR036754">
    <property type="entry name" value="YbaK/aa-tRNA-synt-asso_dom_sf"/>
</dbReference>
<comment type="similarity">
    <text evidence="1">Belongs to the PRORSD1 family.</text>
</comment>
<name>C8P6K1_9LACO</name>
<keyword evidence="2" id="KW-0648">Protein biosynthesis</keyword>
<dbReference type="GO" id="GO:0002161">
    <property type="term" value="F:aminoacyl-tRNA deacylase activity"/>
    <property type="evidence" value="ECO:0007669"/>
    <property type="project" value="InterPro"/>
</dbReference>
<dbReference type="GO" id="GO:0016874">
    <property type="term" value="F:ligase activity"/>
    <property type="evidence" value="ECO:0007669"/>
    <property type="project" value="UniProtKB-KW"/>
</dbReference>
<dbReference type="InterPro" id="IPR040285">
    <property type="entry name" value="ProX/PRXD1"/>
</dbReference>
<proteinExistence type="inferred from homology"/>
<dbReference type="GO" id="GO:0006412">
    <property type="term" value="P:translation"/>
    <property type="evidence" value="ECO:0007669"/>
    <property type="project" value="UniProtKB-KW"/>
</dbReference>
<dbReference type="Proteomes" id="UP000051883">
    <property type="component" value="Unassembled WGS sequence"/>
</dbReference>
<evidence type="ECO:0000313" key="7">
    <source>
        <dbReference type="Proteomes" id="UP000051883"/>
    </source>
</evidence>
<dbReference type="HOGENOM" id="CLU_104635_0_0_9"/>
<dbReference type="CDD" id="cd04335">
    <property type="entry name" value="PrdX_deacylase"/>
    <property type="match status" value="1"/>
</dbReference>
<keyword evidence="7" id="KW-1185">Reference proteome</keyword>
<gene>
    <name evidence="5" type="ORF">FC31_GL000076</name>
    <name evidence="4" type="ORF">HMPREF0494_0945</name>
</gene>
<dbReference type="Pfam" id="PF04073">
    <property type="entry name" value="tRNA_edit"/>
    <property type="match status" value="1"/>
</dbReference>
<dbReference type="OrthoDB" id="9798587at2"/>
<reference evidence="4 6" key="1">
    <citation type="submission" date="2009-09" db="EMBL/GenBank/DDBJ databases">
        <authorList>
            <person name="Qin X."/>
            <person name="Bachman B."/>
            <person name="Battles P."/>
            <person name="Bell A."/>
            <person name="Bess C."/>
            <person name="Bickham C."/>
            <person name="Chaboub L."/>
            <person name="Chen D."/>
            <person name="Coyle M."/>
            <person name="Deiros D.R."/>
            <person name="Dinh H."/>
            <person name="Forbes L."/>
            <person name="Fowler G."/>
            <person name="Francisco L."/>
            <person name="Fu Q."/>
            <person name="Gubbala S."/>
            <person name="Hale W."/>
            <person name="Han Y."/>
            <person name="Hemphill L."/>
            <person name="Highlander S.K."/>
            <person name="Hirani K."/>
            <person name="Hogues M."/>
            <person name="Jackson L."/>
            <person name="Jakkamsetti A."/>
            <person name="Javaid M."/>
            <person name="Jiang H."/>
            <person name="Korchina V."/>
            <person name="Kovar C."/>
            <person name="Lara F."/>
            <person name="Lee S."/>
            <person name="Mata R."/>
            <person name="Mathew T."/>
            <person name="Moen C."/>
            <person name="Morales K."/>
            <person name="Munidasa M."/>
            <person name="Nazareth L."/>
            <person name="Ngo R."/>
            <person name="Nguyen L."/>
            <person name="Okwuonu G."/>
            <person name="Ongeri F."/>
            <person name="Patil S."/>
            <person name="Petrosino J."/>
            <person name="Pham C."/>
            <person name="Pham P."/>
            <person name="Pu L.-L."/>
            <person name="Puazo M."/>
            <person name="Raj R."/>
            <person name="Reid J."/>
            <person name="Rouhana J."/>
            <person name="Saada N."/>
            <person name="Shang Y."/>
            <person name="Simmons D."/>
            <person name="Thornton R."/>
            <person name="Warren J."/>
            <person name="Weissenberger G."/>
            <person name="Zhang J."/>
            <person name="Zhang L."/>
            <person name="Zhou C."/>
            <person name="Zhu D."/>
            <person name="Muzny D."/>
            <person name="Worley K."/>
            <person name="Gibbs R."/>
        </authorList>
    </citation>
    <scope>NUCLEOTIDE SEQUENCE [LARGE SCALE GENOMIC DNA]</scope>
    <source>
        <strain evidence="4 6">DSM 16041</strain>
    </source>
</reference>
<evidence type="ECO:0000256" key="2">
    <source>
        <dbReference type="ARBA" id="ARBA00022917"/>
    </source>
</evidence>
<dbReference type="AlphaFoldDB" id="C8P6K1"/>
<reference evidence="5 7" key="2">
    <citation type="journal article" date="2015" name="Genome Announc.">
        <title>Expanding the biotechnology potential of lactobacilli through comparative genomics of 213 strains and associated genera.</title>
        <authorList>
            <person name="Sun Z."/>
            <person name="Harris H.M."/>
            <person name="McCann A."/>
            <person name="Guo C."/>
            <person name="Argimon S."/>
            <person name="Zhang W."/>
            <person name="Yang X."/>
            <person name="Jeffery I.B."/>
            <person name="Cooney J.C."/>
            <person name="Kagawa T.F."/>
            <person name="Liu W."/>
            <person name="Song Y."/>
            <person name="Salvetti E."/>
            <person name="Wrobel A."/>
            <person name="Rasinkangas P."/>
            <person name="Parkhill J."/>
            <person name="Rea M.C."/>
            <person name="O'Sullivan O."/>
            <person name="Ritari J."/>
            <person name="Douillard F.P."/>
            <person name="Paul Ross R."/>
            <person name="Yang R."/>
            <person name="Briner A.E."/>
            <person name="Felis G.E."/>
            <person name="de Vos W.M."/>
            <person name="Barrangou R."/>
            <person name="Klaenhammer T.R."/>
            <person name="Caufield P.W."/>
            <person name="Cui Y."/>
            <person name="Zhang H."/>
            <person name="O'Toole P.W."/>
        </authorList>
    </citation>
    <scope>NUCLEOTIDE SEQUENCE [LARGE SCALE GENOMIC DNA]</scope>
    <source>
        <strain evidence="5 7">DSM 16041</strain>
    </source>
</reference>
<evidence type="ECO:0000313" key="4">
    <source>
        <dbReference type="EMBL" id="EEW53789.1"/>
    </source>
</evidence>
<dbReference type="Gene3D" id="3.90.960.10">
    <property type="entry name" value="YbaK/aminoacyl-tRNA synthetase-associated domain"/>
    <property type="match status" value="1"/>
</dbReference>
<dbReference type="STRING" id="525309.HMPREF0494_0945"/>
<dbReference type="PANTHER" id="PTHR31423">
    <property type="entry name" value="YBAK DOMAIN-CONTAINING PROTEIN"/>
    <property type="match status" value="1"/>
</dbReference>
<dbReference type="RefSeq" id="WP_007124232.1">
    <property type="nucleotide sequence ID" value="NZ_AZDK01000001.1"/>
</dbReference>